<name>A0A1N7IX35_9GAMM</name>
<evidence type="ECO:0000256" key="4">
    <source>
        <dbReference type="ARBA" id="ARBA00022692"/>
    </source>
</evidence>
<evidence type="ECO:0000256" key="11">
    <source>
        <dbReference type="RuleBase" id="RU003357"/>
    </source>
</evidence>
<dbReference type="InterPro" id="IPR037066">
    <property type="entry name" value="Plug_dom_sf"/>
</dbReference>
<keyword evidence="9 10" id="KW-0998">Cell outer membrane</keyword>
<keyword evidence="6" id="KW-0406">Ion transport</keyword>
<dbReference type="AlphaFoldDB" id="A0A1N7IX35"/>
<protein>
    <submittedName>
        <fullName evidence="15">Outer membrane receptor for ferrienterochelin and colicins</fullName>
    </submittedName>
</protein>
<feature type="domain" description="TonB-dependent receptor plug" evidence="14">
    <location>
        <begin position="46"/>
        <end position="159"/>
    </location>
</feature>
<dbReference type="SUPFAM" id="SSF56935">
    <property type="entry name" value="Porins"/>
    <property type="match status" value="1"/>
</dbReference>
<evidence type="ECO:0000313" key="15">
    <source>
        <dbReference type="EMBL" id="SIS41672.1"/>
    </source>
</evidence>
<evidence type="ECO:0000259" key="14">
    <source>
        <dbReference type="Pfam" id="PF07715"/>
    </source>
</evidence>
<feature type="signal peptide" evidence="12">
    <location>
        <begin position="1"/>
        <end position="25"/>
    </location>
</feature>
<organism evidence="15 16">
    <name type="scientific">Thalassolituus maritimus</name>
    <dbReference type="NCBI Taxonomy" id="484498"/>
    <lineage>
        <taxon>Bacteria</taxon>
        <taxon>Pseudomonadati</taxon>
        <taxon>Pseudomonadota</taxon>
        <taxon>Gammaproteobacteria</taxon>
        <taxon>Oceanospirillales</taxon>
        <taxon>Oceanospirillaceae</taxon>
        <taxon>Thalassolituus</taxon>
    </lineage>
</organism>
<evidence type="ECO:0000256" key="12">
    <source>
        <dbReference type="SAM" id="SignalP"/>
    </source>
</evidence>
<dbReference type="CDD" id="cd01347">
    <property type="entry name" value="ligand_gated_channel"/>
    <property type="match status" value="1"/>
</dbReference>
<keyword evidence="15" id="KW-0675">Receptor</keyword>
<evidence type="ECO:0000256" key="6">
    <source>
        <dbReference type="ARBA" id="ARBA00023065"/>
    </source>
</evidence>
<evidence type="ECO:0000259" key="13">
    <source>
        <dbReference type="Pfam" id="PF00593"/>
    </source>
</evidence>
<dbReference type="GO" id="GO:0009279">
    <property type="term" value="C:cell outer membrane"/>
    <property type="evidence" value="ECO:0007669"/>
    <property type="project" value="UniProtKB-SubCell"/>
</dbReference>
<evidence type="ECO:0000256" key="3">
    <source>
        <dbReference type="ARBA" id="ARBA00022452"/>
    </source>
</evidence>
<dbReference type="Pfam" id="PF00593">
    <property type="entry name" value="TonB_dep_Rec_b-barrel"/>
    <property type="match status" value="1"/>
</dbReference>
<evidence type="ECO:0000256" key="10">
    <source>
        <dbReference type="PROSITE-ProRule" id="PRU01360"/>
    </source>
</evidence>
<dbReference type="InterPro" id="IPR012910">
    <property type="entry name" value="Plug_dom"/>
</dbReference>
<keyword evidence="16" id="KW-1185">Reference proteome</keyword>
<dbReference type="GO" id="GO:0015344">
    <property type="term" value="F:siderophore uptake transmembrane transporter activity"/>
    <property type="evidence" value="ECO:0007669"/>
    <property type="project" value="TreeGrafter"/>
</dbReference>
<reference evidence="16" key="1">
    <citation type="submission" date="2017-01" db="EMBL/GenBank/DDBJ databases">
        <authorList>
            <person name="Varghese N."/>
            <person name="Submissions S."/>
        </authorList>
    </citation>
    <scope>NUCLEOTIDE SEQUENCE [LARGE SCALE GENOMIC DNA]</scope>
    <source>
        <strain evidence="16">DSM 24913</strain>
    </source>
</reference>
<dbReference type="GO" id="GO:0044718">
    <property type="term" value="P:siderophore transmembrane transport"/>
    <property type="evidence" value="ECO:0007669"/>
    <property type="project" value="TreeGrafter"/>
</dbReference>
<dbReference type="Proteomes" id="UP000185639">
    <property type="component" value="Unassembled WGS sequence"/>
</dbReference>
<evidence type="ECO:0000256" key="9">
    <source>
        <dbReference type="ARBA" id="ARBA00023237"/>
    </source>
</evidence>
<feature type="domain" description="TonB-dependent receptor-like beta-barrel" evidence="13">
    <location>
        <begin position="266"/>
        <end position="729"/>
    </location>
</feature>
<evidence type="ECO:0000256" key="7">
    <source>
        <dbReference type="ARBA" id="ARBA00023077"/>
    </source>
</evidence>
<keyword evidence="7 11" id="KW-0798">TonB box</keyword>
<dbReference type="PROSITE" id="PS52016">
    <property type="entry name" value="TONB_DEPENDENT_REC_3"/>
    <property type="match status" value="1"/>
</dbReference>
<dbReference type="Gene3D" id="2.40.170.20">
    <property type="entry name" value="TonB-dependent receptor, beta-barrel domain"/>
    <property type="match status" value="1"/>
</dbReference>
<dbReference type="Gene3D" id="2.170.130.10">
    <property type="entry name" value="TonB-dependent receptor, plug domain"/>
    <property type="match status" value="1"/>
</dbReference>
<keyword evidence="2 10" id="KW-0813">Transport</keyword>
<dbReference type="Pfam" id="PF07715">
    <property type="entry name" value="Plug"/>
    <property type="match status" value="1"/>
</dbReference>
<dbReference type="RefSeq" id="WP_245820014.1">
    <property type="nucleotide sequence ID" value="NZ_FTOH01000001.1"/>
</dbReference>
<gene>
    <name evidence="15" type="ORF">SAMN05421686_10196</name>
</gene>
<evidence type="ECO:0000256" key="1">
    <source>
        <dbReference type="ARBA" id="ARBA00004571"/>
    </source>
</evidence>
<accession>A0A1N7IX35</accession>
<dbReference type="InterPro" id="IPR039426">
    <property type="entry name" value="TonB-dep_rcpt-like"/>
</dbReference>
<evidence type="ECO:0000256" key="2">
    <source>
        <dbReference type="ARBA" id="ARBA00022448"/>
    </source>
</evidence>
<feature type="chain" id="PRO_5012207577" evidence="12">
    <location>
        <begin position="26"/>
        <end position="780"/>
    </location>
</feature>
<dbReference type="PANTHER" id="PTHR30069">
    <property type="entry name" value="TONB-DEPENDENT OUTER MEMBRANE RECEPTOR"/>
    <property type="match status" value="1"/>
</dbReference>
<proteinExistence type="inferred from homology"/>
<comment type="subcellular location">
    <subcellularLocation>
        <location evidence="1 10">Cell outer membrane</location>
        <topology evidence="1 10">Multi-pass membrane protein</topology>
    </subcellularLocation>
</comment>
<dbReference type="STRING" id="484498.SAMN05421686_10196"/>
<keyword evidence="5 12" id="KW-0732">Signal</keyword>
<keyword evidence="4 10" id="KW-0812">Transmembrane</keyword>
<dbReference type="EMBL" id="FTOH01000001">
    <property type="protein sequence ID" value="SIS41672.1"/>
    <property type="molecule type" value="Genomic_DNA"/>
</dbReference>
<evidence type="ECO:0000256" key="8">
    <source>
        <dbReference type="ARBA" id="ARBA00023136"/>
    </source>
</evidence>
<comment type="similarity">
    <text evidence="10 11">Belongs to the TonB-dependent receptor family.</text>
</comment>
<dbReference type="InterPro" id="IPR000531">
    <property type="entry name" value="Beta-barrel_TonB"/>
</dbReference>
<sequence length="780" mass="86187">MKFRSQIFPMSALAAAVVASLSATAEEQTIELDKFVVTAAGYEQKVVDAPASISVITQEDLRSRPYVTLLDAVRELEGVDIGETRDKTGQGTISIRGMGADYTLILIDGRRQNNHGDIYPNNFGGNQFNHIPPMDAIERIEVIRGPASTLYGADALGGVINIITKKVTDDWTGSASISRTFQEYDEYGADTTADFSAAGPLIENVLGMELRGSIYKRDASEPEYDSVTDPSGVEQTRSLGFGGGGKTPDNKNQSIGIGFNWNMADNQSLTFDYDTSKQVYDNEPLADGGFSVGTVDSIDTIWRASGGAVQPRVGYAKDQEFTRDQWAISHEGSWSFGKSLVSLQNIETNNNGRTLPFSVSERQLLQEMYDGTGDYAGLSEDERRAIAEDTFLPRPQRTMESSQYTLDAKLEIPVEDLAGDHLIVVGGQYIDAELTDGVFGREDGASSGVSDFTTYSLFAEDSWTMVPDFTLTAGLRYDDHDAFGSNVSPRLYAVYSLTPEWTLKGGVSSGYKTPKTTDLYDGVTGFGRQGTMPFAGNPDLEPEKSRNTEAAIYWESMENRHSFNATIFHNRFEDKIARGDSVQTCTQTGGERPCVNLGEYEDLGYDSWAQVINIDDALIRGAEVAGRFQIIDALAVRGNYTYTDSRQLSGSQEGQPLTNTAEHMSNVTLDWDVNTKLNVQLTSETRSARFRGVDDDNDPLYYKDYRVLHLGATYAVNSYFSVYGRVNNLLDQDFTTYSVRYDDANDDGVFDAGDDEVTFEDDYNNKDKRRNLWVGLNVRF</sequence>
<evidence type="ECO:0000256" key="5">
    <source>
        <dbReference type="ARBA" id="ARBA00022729"/>
    </source>
</evidence>
<dbReference type="PANTHER" id="PTHR30069:SF53">
    <property type="entry name" value="COLICIN I RECEPTOR-RELATED"/>
    <property type="match status" value="1"/>
</dbReference>
<keyword evidence="3 10" id="KW-1134">Transmembrane beta strand</keyword>
<evidence type="ECO:0000313" key="16">
    <source>
        <dbReference type="Proteomes" id="UP000185639"/>
    </source>
</evidence>
<keyword evidence="8 10" id="KW-0472">Membrane</keyword>
<dbReference type="InterPro" id="IPR036942">
    <property type="entry name" value="Beta-barrel_TonB_sf"/>
</dbReference>